<feature type="compositionally biased region" description="Low complexity" evidence="1">
    <location>
        <begin position="17"/>
        <end position="28"/>
    </location>
</feature>
<dbReference type="PANTHER" id="PTHR14336:SF8">
    <property type="entry name" value="PROTEIN OPY1"/>
    <property type="match status" value="1"/>
</dbReference>
<feature type="compositionally biased region" description="Low complexity" evidence="1">
    <location>
        <begin position="72"/>
        <end position="108"/>
    </location>
</feature>
<evidence type="ECO:0000256" key="1">
    <source>
        <dbReference type="SAM" id="MobiDB-lite"/>
    </source>
</evidence>
<feature type="compositionally biased region" description="Polar residues" evidence="1">
    <location>
        <begin position="55"/>
        <end position="69"/>
    </location>
</feature>
<dbReference type="InterPro" id="IPR001849">
    <property type="entry name" value="PH_domain"/>
</dbReference>
<protein>
    <recommendedName>
        <fullName evidence="2">PH domain-containing protein</fullName>
    </recommendedName>
</protein>
<comment type="caution">
    <text evidence="3">The sequence shown here is derived from an EMBL/GenBank/DDBJ whole genome shotgun (WGS) entry which is preliminary data.</text>
</comment>
<dbReference type="Proteomes" id="UP000198406">
    <property type="component" value="Unassembled WGS sequence"/>
</dbReference>
<dbReference type="InterPro" id="IPR051707">
    <property type="entry name" value="PI-Interact_SigTrans_Reg"/>
</dbReference>
<reference evidence="3 4" key="1">
    <citation type="journal article" date="2015" name="Plant Cell">
        <title>Oil accumulation by the oleaginous diatom Fistulifera solaris as revealed by the genome and transcriptome.</title>
        <authorList>
            <person name="Tanaka T."/>
            <person name="Maeda Y."/>
            <person name="Veluchamy A."/>
            <person name="Tanaka M."/>
            <person name="Abida H."/>
            <person name="Marechal E."/>
            <person name="Bowler C."/>
            <person name="Muto M."/>
            <person name="Sunaga Y."/>
            <person name="Tanaka M."/>
            <person name="Yoshino T."/>
            <person name="Taniguchi T."/>
            <person name="Fukuda Y."/>
            <person name="Nemoto M."/>
            <person name="Matsumoto M."/>
            <person name="Wong P.S."/>
            <person name="Aburatani S."/>
            <person name="Fujibuchi W."/>
        </authorList>
    </citation>
    <scope>NUCLEOTIDE SEQUENCE [LARGE SCALE GENOMIC DNA]</scope>
    <source>
        <strain evidence="3 4">JPCC DA0580</strain>
    </source>
</reference>
<proteinExistence type="predicted"/>
<evidence type="ECO:0000313" key="4">
    <source>
        <dbReference type="Proteomes" id="UP000198406"/>
    </source>
</evidence>
<dbReference type="PANTHER" id="PTHR14336">
    <property type="entry name" value="TANDEM PH DOMAIN CONTAINING PROTEIN"/>
    <property type="match status" value="1"/>
</dbReference>
<feature type="compositionally biased region" description="Low complexity" evidence="1">
    <location>
        <begin position="146"/>
        <end position="156"/>
    </location>
</feature>
<feature type="compositionally biased region" description="Pro residues" evidence="1">
    <location>
        <begin position="131"/>
        <end position="145"/>
    </location>
</feature>
<feature type="compositionally biased region" description="Acidic residues" evidence="1">
    <location>
        <begin position="319"/>
        <end position="331"/>
    </location>
</feature>
<dbReference type="SUPFAM" id="SSF50729">
    <property type="entry name" value="PH domain-like"/>
    <property type="match status" value="1"/>
</dbReference>
<dbReference type="PROSITE" id="PS50003">
    <property type="entry name" value="PH_DOMAIN"/>
    <property type="match status" value="1"/>
</dbReference>
<dbReference type="InParanoid" id="A0A1Z5JX99"/>
<feature type="compositionally biased region" description="Low complexity" evidence="1">
    <location>
        <begin position="39"/>
        <end position="54"/>
    </location>
</feature>
<dbReference type="Gene3D" id="2.30.29.30">
    <property type="entry name" value="Pleckstrin-homology domain (PH domain)/Phosphotyrosine-binding domain (PTB)"/>
    <property type="match status" value="1"/>
</dbReference>
<evidence type="ECO:0000313" key="3">
    <source>
        <dbReference type="EMBL" id="GAX18660.1"/>
    </source>
</evidence>
<feature type="domain" description="PH" evidence="2">
    <location>
        <begin position="195"/>
        <end position="290"/>
    </location>
</feature>
<sequence>MQQQQQEAAAYGGNTANPGYPGSNPPGYMTTPGGNPMYSYNQPQQHPSQQHYQQGMYNAPQQPMYSTPNMQPPQQSYYGQQQQPYYNNNNNHQQQQLQQQAVYGQQPPAMYGQTYQGGPYPPQQQQQQYAPPQPQYPPPPVPPQQQPQYAPQQAPYAPVPPQQQPAQYAQPQRRGRMTRPPYVDPITNIVYETEPSDYEGYLTKQSVWLKEWRRRYFILKGSKLFFGKNELSAPHGMLDLALATTVKSADLKSKKRHSMEISTPETCYLLYADTESEKDDWIGRVGKAIVRCSRTYYSKSQMNDGSGSNNPNSTGHDNNDDDDIYTNDDPDNPYFND</sequence>
<organism evidence="3 4">
    <name type="scientific">Fistulifera solaris</name>
    <name type="common">Oleaginous diatom</name>
    <dbReference type="NCBI Taxonomy" id="1519565"/>
    <lineage>
        <taxon>Eukaryota</taxon>
        <taxon>Sar</taxon>
        <taxon>Stramenopiles</taxon>
        <taxon>Ochrophyta</taxon>
        <taxon>Bacillariophyta</taxon>
        <taxon>Bacillariophyceae</taxon>
        <taxon>Bacillariophycidae</taxon>
        <taxon>Naviculales</taxon>
        <taxon>Naviculaceae</taxon>
        <taxon>Fistulifera</taxon>
    </lineage>
</organism>
<dbReference type="SMART" id="SM00233">
    <property type="entry name" value="PH"/>
    <property type="match status" value="1"/>
</dbReference>
<dbReference type="AlphaFoldDB" id="A0A1Z5JX99"/>
<feature type="region of interest" description="Disordered" evidence="1">
    <location>
        <begin position="1"/>
        <end position="181"/>
    </location>
</feature>
<dbReference type="InterPro" id="IPR011993">
    <property type="entry name" value="PH-like_dom_sf"/>
</dbReference>
<accession>A0A1Z5JX99</accession>
<evidence type="ECO:0000259" key="2">
    <source>
        <dbReference type="PROSITE" id="PS50003"/>
    </source>
</evidence>
<feature type="compositionally biased region" description="Polar residues" evidence="1">
    <location>
        <begin position="300"/>
        <end position="316"/>
    </location>
</feature>
<dbReference type="OrthoDB" id="185175at2759"/>
<gene>
    <name evidence="3" type="ORF">FisN_10Hh127</name>
</gene>
<feature type="region of interest" description="Disordered" evidence="1">
    <location>
        <begin position="300"/>
        <end position="337"/>
    </location>
</feature>
<keyword evidence="4" id="KW-1185">Reference proteome</keyword>
<dbReference type="EMBL" id="BDSP01000131">
    <property type="protein sequence ID" value="GAX18660.1"/>
    <property type="molecule type" value="Genomic_DNA"/>
</dbReference>
<name>A0A1Z5JX99_FISSO</name>
<dbReference type="FunFam" id="2.30.29.30:FF:000286">
    <property type="entry name" value="PH-protein kinase domain containing protein"/>
    <property type="match status" value="1"/>
</dbReference>
<dbReference type="Pfam" id="PF00169">
    <property type="entry name" value="PH"/>
    <property type="match status" value="1"/>
</dbReference>